<proteinExistence type="predicted"/>
<dbReference type="PANTHER" id="PTHR39951">
    <property type="entry name" value="FI22632P1"/>
    <property type="match status" value="1"/>
</dbReference>
<feature type="signal peptide" evidence="1">
    <location>
        <begin position="1"/>
        <end position="22"/>
    </location>
</feature>
<evidence type="ECO:0000256" key="1">
    <source>
        <dbReference type="SAM" id="SignalP"/>
    </source>
</evidence>
<dbReference type="STRING" id="195883.A0A482WPX4"/>
<reference evidence="2 3" key="1">
    <citation type="journal article" date="2017" name="Gigascience">
        <title>Genome sequence of the small brown planthopper, Laodelphax striatellus.</title>
        <authorList>
            <person name="Zhu J."/>
            <person name="Jiang F."/>
            <person name="Wang X."/>
            <person name="Yang P."/>
            <person name="Bao Y."/>
            <person name="Zhao W."/>
            <person name="Wang W."/>
            <person name="Lu H."/>
            <person name="Wang Q."/>
            <person name="Cui N."/>
            <person name="Li J."/>
            <person name="Chen X."/>
            <person name="Luo L."/>
            <person name="Yu J."/>
            <person name="Kang L."/>
            <person name="Cui F."/>
        </authorList>
    </citation>
    <scope>NUCLEOTIDE SEQUENCE [LARGE SCALE GENOMIC DNA]</scope>
    <source>
        <strain evidence="2">Lst14</strain>
    </source>
</reference>
<keyword evidence="3" id="KW-1185">Reference proteome</keyword>
<comment type="caution">
    <text evidence="2">The sequence shown here is derived from an EMBL/GenBank/DDBJ whole genome shotgun (WGS) entry which is preliminary data.</text>
</comment>
<gene>
    <name evidence="2" type="ORF">LSTR_LSTR009662</name>
</gene>
<name>A0A482WPX4_LAOST</name>
<feature type="chain" id="PRO_5019856317" evidence="1">
    <location>
        <begin position="23"/>
        <end position="112"/>
    </location>
</feature>
<accession>A0A482WPX4</accession>
<sequence>MNIYALHLTTALVVMSLVGVEARPAGPVLSLVGLLKGSVAGTPQFFKQQKWDFDPEVSSRRQVEFQKVHGYRSLKLIEELGLGEDGRKLERLQQQRLRDQYVPVSGPIYEHK</sequence>
<dbReference type="InParanoid" id="A0A482WPX4"/>
<dbReference type="AlphaFoldDB" id="A0A482WPX4"/>
<dbReference type="EMBL" id="QKKF02029694">
    <property type="protein sequence ID" value="RZF35070.1"/>
    <property type="molecule type" value="Genomic_DNA"/>
</dbReference>
<evidence type="ECO:0000313" key="3">
    <source>
        <dbReference type="Proteomes" id="UP000291343"/>
    </source>
</evidence>
<keyword evidence="1" id="KW-0732">Signal</keyword>
<dbReference type="PANTHER" id="PTHR39951:SF2">
    <property type="entry name" value="IP05660P"/>
    <property type="match status" value="1"/>
</dbReference>
<organism evidence="2 3">
    <name type="scientific">Laodelphax striatellus</name>
    <name type="common">Small brown planthopper</name>
    <name type="synonym">Delphax striatella</name>
    <dbReference type="NCBI Taxonomy" id="195883"/>
    <lineage>
        <taxon>Eukaryota</taxon>
        <taxon>Metazoa</taxon>
        <taxon>Ecdysozoa</taxon>
        <taxon>Arthropoda</taxon>
        <taxon>Hexapoda</taxon>
        <taxon>Insecta</taxon>
        <taxon>Pterygota</taxon>
        <taxon>Neoptera</taxon>
        <taxon>Paraneoptera</taxon>
        <taxon>Hemiptera</taxon>
        <taxon>Auchenorrhyncha</taxon>
        <taxon>Fulgoroidea</taxon>
        <taxon>Delphacidae</taxon>
        <taxon>Criomorphinae</taxon>
        <taxon>Laodelphax</taxon>
    </lineage>
</organism>
<protein>
    <submittedName>
        <fullName evidence="2">Uncharacterized protein</fullName>
    </submittedName>
</protein>
<evidence type="ECO:0000313" key="2">
    <source>
        <dbReference type="EMBL" id="RZF35070.1"/>
    </source>
</evidence>
<dbReference type="Proteomes" id="UP000291343">
    <property type="component" value="Unassembled WGS sequence"/>
</dbReference>
<dbReference type="OrthoDB" id="7677333at2759"/>